<dbReference type="Pfam" id="PF22162">
    <property type="entry name" value="PFIN"/>
    <property type="match status" value="1"/>
</dbReference>
<comment type="caution">
    <text evidence="2">The sequence shown here is derived from an EMBL/GenBank/DDBJ whole genome shotgun (WGS) entry which is preliminary data.</text>
</comment>
<organism evidence="2 3">
    <name type="scientific">Paraburkholderia azotifigens</name>
    <dbReference type="NCBI Taxonomy" id="2057004"/>
    <lineage>
        <taxon>Bacteria</taxon>
        <taxon>Pseudomonadati</taxon>
        <taxon>Pseudomonadota</taxon>
        <taxon>Betaproteobacteria</taxon>
        <taxon>Burkholderiales</taxon>
        <taxon>Burkholderiaceae</taxon>
        <taxon>Paraburkholderia</taxon>
    </lineage>
</organism>
<dbReference type="InterPro" id="IPR054044">
    <property type="entry name" value="PFIN"/>
</dbReference>
<reference evidence="2 3" key="1">
    <citation type="journal article" date="2018" name="Int. J. Syst. Evol. Microbiol.">
        <title>Paraburkholderia azotifigens sp. nov., a nitrogen-fixing bacterium isolated from paddy soil.</title>
        <authorList>
            <person name="Choi G.M."/>
            <person name="Im W.T."/>
        </authorList>
    </citation>
    <scope>NUCLEOTIDE SEQUENCE [LARGE SCALE GENOMIC DNA]</scope>
    <source>
        <strain evidence="2 3">NF 2-5-3</strain>
    </source>
</reference>
<dbReference type="Proteomes" id="UP000321776">
    <property type="component" value="Unassembled WGS sequence"/>
</dbReference>
<proteinExistence type="predicted"/>
<name>A0A5C6VYZ2_9BURK</name>
<accession>A0A5C6VYZ2</accession>
<sequence length="187" mass="20789">MSTLMELPTTSPASSPSSGSEPVWIVPLHDHPPYGHVRLKRVFTTDGTRHQVVLVDARKLIACADRDDTDYVLRPVQEWHGGKLRGIREFLDPSSTRIPQMPYVTITTRRAPGLLGVLRLEREGVVAFRNGQHRARYMMAAGAVWFPVEVHEREAALLRQYCGASDDARTALRPTSAEASGAPRARP</sequence>
<dbReference type="AlphaFoldDB" id="A0A5C6VYZ2"/>
<gene>
    <name evidence="2" type="ORF">FRZ40_14885</name>
</gene>
<dbReference type="RefSeq" id="WP_147234521.1">
    <property type="nucleotide sequence ID" value="NZ_VOQS01000001.1"/>
</dbReference>
<evidence type="ECO:0000256" key="1">
    <source>
        <dbReference type="SAM" id="MobiDB-lite"/>
    </source>
</evidence>
<evidence type="ECO:0000313" key="2">
    <source>
        <dbReference type="EMBL" id="TXC88765.1"/>
    </source>
</evidence>
<feature type="region of interest" description="Disordered" evidence="1">
    <location>
        <begin position="1"/>
        <end position="21"/>
    </location>
</feature>
<feature type="compositionally biased region" description="Low complexity" evidence="1">
    <location>
        <begin position="8"/>
        <end position="21"/>
    </location>
</feature>
<protein>
    <submittedName>
        <fullName evidence="2">Uncharacterized protein</fullName>
    </submittedName>
</protein>
<dbReference type="EMBL" id="VOQS01000001">
    <property type="protein sequence ID" value="TXC88765.1"/>
    <property type="molecule type" value="Genomic_DNA"/>
</dbReference>
<evidence type="ECO:0000313" key="3">
    <source>
        <dbReference type="Proteomes" id="UP000321776"/>
    </source>
</evidence>